<evidence type="ECO:0000256" key="1">
    <source>
        <dbReference type="SAM" id="MobiDB-lite"/>
    </source>
</evidence>
<dbReference type="AlphaFoldDB" id="A0A7Y9RP47"/>
<dbReference type="Proteomes" id="UP000544110">
    <property type="component" value="Unassembled WGS sequence"/>
</dbReference>
<reference evidence="3 4" key="1">
    <citation type="submission" date="2020-07" db="EMBL/GenBank/DDBJ databases">
        <title>Sequencing the genomes of 1000 actinobacteria strains.</title>
        <authorList>
            <person name="Klenk H.-P."/>
        </authorList>
    </citation>
    <scope>NUCLEOTIDE SEQUENCE [LARGE SCALE GENOMIC DNA]</scope>
    <source>
        <strain evidence="3 4">DSM 24552</strain>
    </source>
</reference>
<sequence length="381" mass="40297">MQDLEDALRRELRQVADDVAVPPLPRLPAGRPHWPTWVPTLAAAAVVVIALVALAGLLPDRGGAPEPAPQPTEVAPRPTEAATDDAAERAPRAVPTGPPTVPYVLDRVVHVGGRSFPGYDWVDGTRQGWIAVQPPFTWSWSGGGAPEPLDVALEQPPAVSPGGAYLAYLTSEGELNGFETARGGEGMGLSVPVPVRDEDGVGTRIGAVTDEGWVIASGRGVGVLWRPFDGAAPVDLTRTAPGQLVWQATQAGLVVVDGTGDARDPGGGGRVYLADVTAGGEVVPIADLPHFAIADVTEEWVAWVPAEQVGGEVQVYDEIRVRRLQGAAEDVLTPPPGWRFVNSEFTFEDAQFLLTRVSDGQRQRMVRCSPALLECVLLEAP</sequence>
<keyword evidence="2" id="KW-0812">Transmembrane</keyword>
<protein>
    <submittedName>
        <fullName evidence="3">Uncharacterized protein</fullName>
    </submittedName>
</protein>
<evidence type="ECO:0000313" key="3">
    <source>
        <dbReference type="EMBL" id="NYG53740.1"/>
    </source>
</evidence>
<keyword evidence="2" id="KW-0472">Membrane</keyword>
<feature type="transmembrane region" description="Helical" evidence="2">
    <location>
        <begin position="37"/>
        <end position="58"/>
    </location>
</feature>
<comment type="caution">
    <text evidence="3">The sequence shown here is derived from an EMBL/GenBank/DDBJ whole genome shotgun (WGS) entry which is preliminary data.</text>
</comment>
<organism evidence="3 4">
    <name type="scientific">Nocardioides perillae</name>
    <dbReference type="NCBI Taxonomy" id="1119534"/>
    <lineage>
        <taxon>Bacteria</taxon>
        <taxon>Bacillati</taxon>
        <taxon>Actinomycetota</taxon>
        <taxon>Actinomycetes</taxon>
        <taxon>Propionibacteriales</taxon>
        <taxon>Nocardioidaceae</taxon>
        <taxon>Nocardioides</taxon>
    </lineage>
</organism>
<feature type="region of interest" description="Disordered" evidence="1">
    <location>
        <begin position="62"/>
        <end position="98"/>
    </location>
</feature>
<proteinExistence type="predicted"/>
<gene>
    <name evidence="3" type="ORF">BJ989_000044</name>
</gene>
<keyword evidence="4" id="KW-1185">Reference proteome</keyword>
<evidence type="ECO:0000256" key="2">
    <source>
        <dbReference type="SAM" id="Phobius"/>
    </source>
</evidence>
<evidence type="ECO:0000313" key="4">
    <source>
        <dbReference type="Proteomes" id="UP000544110"/>
    </source>
</evidence>
<keyword evidence="2" id="KW-1133">Transmembrane helix</keyword>
<accession>A0A7Y9RP47</accession>
<dbReference type="EMBL" id="JACCAC010000001">
    <property type="protein sequence ID" value="NYG53740.1"/>
    <property type="molecule type" value="Genomic_DNA"/>
</dbReference>
<name>A0A7Y9RP47_9ACTN</name>
<dbReference type="RefSeq" id="WP_179516512.1">
    <property type="nucleotide sequence ID" value="NZ_JACCAC010000001.1"/>
</dbReference>